<organism evidence="1 2">
    <name type="scientific">Psychroflexus salis</name>
    <dbReference type="NCBI Taxonomy" id="1526574"/>
    <lineage>
        <taxon>Bacteria</taxon>
        <taxon>Pseudomonadati</taxon>
        <taxon>Bacteroidota</taxon>
        <taxon>Flavobacteriia</taxon>
        <taxon>Flavobacteriales</taxon>
        <taxon>Flavobacteriaceae</taxon>
        <taxon>Psychroflexus</taxon>
    </lineage>
</organism>
<dbReference type="EMBL" id="BMGL01000007">
    <property type="protein sequence ID" value="GGE12966.1"/>
    <property type="molecule type" value="Genomic_DNA"/>
</dbReference>
<dbReference type="RefSeq" id="WP_188406015.1">
    <property type="nucleotide sequence ID" value="NZ_BMGL01000007.1"/>
</dbReference>
<keyword evidence="1" id="KW-0808">Transferase</keyword>
<comment type="caution">
    <text evidence="1">The sequence shown here is derived from an EMBL/GenBank/DDBJ whole genome shotgun (WGS) entry which is preliminary data.</text>
</comment>
<accession>A0A917E961</accession>
<dbReference type="SUPFAM" id="SSF53335">
    <property type="entry name" value="S-adenosyl-L-methionine-dependent methyltransferases"/>
    <property type="match status" value="1"/>
</dbReference>
<dbReference type="PANTHER" id="PTHR43861:SF6">
    <property type="entry name" value="METHYLTRANSFERASE TYPE 11"/>
    <property type="match status" value="1"/>
</dbReference>
<evidence type="ECO:0000313" key="2">
    <source>
        <dbReference type="Proteomes" id="UP000599688"/>
    </source>
</evidence>
<dbReference type="GO" id="GO:0032259">
    <property type="term" value="P:methylation"/>
    <property type="evidence" value="ECO:0007669"/>
    <property type="project" value="UniProtKB-KW"/>
</dbReference>
<dbReference type="AlphaFoldDB" id="A0A917E961"/>
<dbReference type="GO" id="GO:0008168">
    <property type="term" value="F:methyltransferase activity"/>
    <property type="evidence" value="ECO:0007669"/>
    <property type="project" value="UniProtKB-KW"/>
</dbReference>
<dbReference type="Proteomes" id="UP000599688">
    <property type="component" value="Unassembled WGS sequence"/>
</dbReference>
<reference evidence="1 2" key="1">
    <citation type="journal article" date="2014" name="Int. J. Syst. Evol. Microbiol.">
        <title>Complete genome sequence of Corynebacterium casei LMG S-19264T (=DSM 44701T), isolated from a smear-ripened cheese.</title>
        <authorList>
            <consortium name="US DOE Joint Genome Institute (JGI-PGF)"/>
            <person name="Walter F."/>
            <person name="Albersmeier A."/>
            <person name="Kalinowski J."/>
            <person name="Ruckert C."/>
        </authorList>
    </citation>
    <scope>NUCLEOTIDE SEQUENCE [LARGE SCALE GENOMIC DNA]</scope>
    <source>
        <strain evidence="1 2">CGMCC 1.12925</strain>
    </source>
</reference>
<dbReference type="Pfam" id="PF13489">
    <property type="entry name" value="Methyltransf_23"/>
    <property type="match status" value="1"/>
</dbReference>
<gene>
    <name evidence="1" type="ORF">GCM10010831_13020</name>
</gene>
<dbReference type="PANTHER" id="PTHR43861">
    <property type="entry name" value="TRANS-ACONITATE 2-METHYLTRANSFERASE-RELATED"/>
    <property type="match status" value="1"/>
</dbReference>
<name>A0A917E961_9FLAO</name>
<dbReference type="Gene3D" id="3.40.50.150">
    <property type="entry name" value="Vaccinia Virus protein VP39"/>
    <property type="match status" value="1"/>
</dbReference>
<protein>
    <submittedName>
        <fullName evidence="1">Methyltransferase</fullName>
    </submittedName>
</protein>
<dbReference type="CDD" id="cd02440">
    <property type="entry name" value="AdoMet_MTases"/>
    <property type="match status" value="1"/>
</dbReference>
<proteinExistence type="predicted"/>
<sequence>MKKDSLSLKDYFKTQEVFQLKWKESWQCYETFPKPDVKEISKYYDSKNYISHQKEAKIFKDKVYNWVRNHMLNTKTKWIKNEVGTSVNLLDFGCGVGEFVKRANQNGLIAEGIEPNYEARQIGLKNKQNIYADLSDIDNKRFDVVTLWHVLEHLHEPDLFLKEIRNYLNKKGKLIIAVPNFESYDAKYYNQYWAAYDVPRHLYHFSKKSISILAEQNGFKINKTYPLKFDSYYVSMLSEKYKTGKIRFQWIWNGFLSNCKARKNKEWSSLVFVLDLV</sequence>
<dbReference type="InterPro" id="IPR029063">
    <property type="entry name" value="SAM-dependent_MTases_sf"/>
</dbReference>
<keyword evidence="1" id="KW-0489">Methyltransferase</keyword>
<evidence type="ECO:0000313" key="1">
    <source>
        <dbReference type="EMBL" id="GGE12966.1"/>
    </source>
</evidence>
<keyword evidence="2" id="KW-1185">Reference proteome</keyword>